<dbReference type="EMBL" id="WHUW01000003">
    <property type="protein sequence ID" value="KAF8449002.1"/>
    <property type="molecule type" value="Genomic_DNA"/>
</dbReference>
<feature type="non-terminal residue" evidence="1">
    <location>
        <position position="1"/>
    </location>
</feature>
<organism evidence="1 2">
    <name type="scientific">Boletus edulis BED1</name>
    <dbReference type="NCBI Taxonomy" id="1328754"/>
    <lineage>
        <taxon>Eukaryota</taxon>
        <taxon>Fungi</taxon>
        <taxon>Dikarya</taxon>
        <taxon>Basidiomycota</taxon>
        <taxon>Agaricomycotina</taxon>
        <taxon>Agaricomycetes</taxon>
        <taxon>Agaricomycetidae</taxon>
        <taxon>Boletales</taxon>
        <taxon>Boletineae</taxon>
        <taxon>Boletaceae</taxon>
        <taxon>Boletoideae</taxon>
        <taxon>Boletus</taxon>
    </lineage>
</organism>
<protein>
    <submittedName>
        <fullName evidence="1">Uncharacterized protein</fullName>
    </submittedName>
</protein>
<reference evidence="1" key="2">
    <citation type="journal article" date="2020" name="Nat. Commun.">
        <title>Large-scale genome sequencing of mycorrhizal fungi provides insights into the early evolution of symbiotic traits.</title>
        <authorList>
            <person name="Miyauchi S."/>
            <person name="Kiss E."/>
            <person name="Kuo A."/>
            <person name="Drula E."/>
            <person name="Kohler A."/>
            <person name="Sanchez-Garcia M."/>
            <person name="Morin E."/>
            <person name="Andreopoulos B."/>
            <person name="Barry K.W."/>
            <person name="Bonito G."/>
            <person name="Buee M."/>
            <person name="Carver A."/>
            <person name="Chen C."/>
            <person name="Cichocki N."/>
            <person name="Clum A."/>
            <person name="Culley D."/>
            <person name="Crous P.W."/>
            <person name="Fauchery L."/>
            <person name="Girlanda M."/>
            <person name="Hayes R.D."/>
            <person name="Keri Z."/>
            <person name="LaButti K."/>
            <person name="Lipzen A."/>
            <person name="Lombard V."/>
            <person name="Magnuson J."/>
            <person name="Maillard F."/>
            <person name="Murat C."/>
            <person name="Nolan M."/>
            <person name="Ohm R.A."/>
            <person name="Pangilinan J."/>
            <person name="Pereira M.F."/>
            <person name="Perotto S."/>
            <person name="Peter M."/>
            <person name="Pfister S."/>
            <person name="Riley R."/>
            <person name="Sitrit Y."/>
            <person name="Stielow J.B."/>
            <person name="Szollosi G."/>
            <person name="Zifcakova L."/>
            <person name="Stursova M."/>
            <person name="Spatafora J.W."/>
            <person name="Tedersoo L."/>
            <person name="Vaario L.M."/>
            <person name="Yamada A."/>
            <person name="Yan M."/>
            <person name="Wang P."/>
            <person name="Xu J."/>
            <person name="Bruns T."/>
            <person name="Baldrian P."/>
            <person name="Vilgalys R."/>
            <person name="Dunand C."/>
            <person name="Henrissat B."/>
            <person name="Grigoriev I.V."/>
            <person name="Hibbett D."/>
            <person name="Nagy L.G."/>
            <person name="Martin F.M."/>
        </authorList>
    </citation>
    <scope>NUCLEOTIDE SEQUENCE</scope>
    <source>
        <strain evidence="1">BED1</strain>
    </source>
</reference>
<dbReference type="Proteomes" id="UP001194468">
    <property type="component" value="Unassembled WGS sequence"/>
</dbReference>
<name>A0AAD4C4M2_BOLED</name>
<comment type="caution">
    <text evidence="1">The sequence shown here is derived from an EMBL/GenBank/DDBJ whole genome shotgun (WGS) entry which is preliminary data.</text>
</comment>
<keyword evidence="2" id="KW-1185">Reference proteome</keyword>
<evidence type="ECO:0000313" key="2">
    <source>
        <dbReference type="Proteomes" id="UP001194468"/>
    </source>
</evidence>
<reference evidence="1" key="1">
    <citation type="submission" date="2019-10" db="EMBL/GenBank/DDBJ databases">
        <authorList>
            <consortium name="DOE Joint Genome Institute"/>
            <person name="Kuo A."/>
            <person name="Miyauchi S."/>
            <person name="Kiss E."/>
            <person name="Drula E."/>
            <person name="Kohler A."/>
            <person name="Sanchez-Garcia M."/>
            <person name="Andreopoulos B."/>
            <person name="Barry K.W."/>
            <person name="Bonito G."/>
            <person name="Buee M."/>
            <person name="Carver A."/>
            <person name="Chen C."/>
            <person name="Cichocki N."/>
            <person name="Clum A."/>
            <person name="Culley D."/>
            <person name="Crous P.W."/>
            <person name="Fauchery L."/>
            <person name="Girlanda M."/>
            <person name="Hayes R."/>
            <person name="Keri Z."/>
            <person name="LaButti K."/>
            <person name="Lipzen A."/>
            <person name="Lombard V."/>
            <person name="Magnuson J."/>
            <person name="Maillard F."/>
            <person name="Morin E."/>
            <person name="Murat C."/>
            <person name="Nolan M."/>
            <person name="Ohm R."/>
            <person name="Pangilinan J."/>
            <person name="Pereira M."/>
            <person name="Perotto S."/>
            <person name="Peter M."/>
            <person name="Riley R."/>
            <person name="Sitrit Y."/>
            <person name="Stielow B."/>
            <person name="Szollosi G."/>
            <person name="Zifcakova L."/>
            <person name="Stursova M."/>
            <person name="Spatafora J.W."/>
            <person name="Tedersoo L."/>
            <person name="Vaario L.-M."/>
            <person name="Yamada A."/>
            <person name="Yan M."/>
            <person name="Wang P."/>
            <person name="Xu J."/>
            <person name="Bruns T."/>
            <person name="Baldrian P."/>
            <person name="Vilgalys R."/>
            <person name="Henrissat B."/>
            <person name="Grigoriev I.V."/>
            <person name="Hibbett D."/>
            <person name="Nagy L.G."/>
            <person name="Martin F.M."/>
        </authorList>
    </citation>
    <scope>NUCLEOTIDE SEQUENCE</scope>
    <source>
        <strain evidence="1">BED1</strain>
    </source>
</reference>
<sequence length="120" mass="13404">IAWFHISASKANFTCAVPLATGGSWKKSPVTMTYPFSVRVEPRGKEKRTWIPPNGTLDLRRIIAILASLSNKSLSTMETGDCYTVKLLQGSRHSPSSIMSTLVRAHRVAAFLFFRTFETR</sequence>
<dbReference type="AlphaFoldDB" id="A0AAD4C4M2"/>
<gene>
    <name evidence="1" type="ORF">L210DRAFT_3389440</name>
</gene>
<evidence type="ECO:0000313" key="1">
    <source>
        <dbReference type="EMBL" id="KAF8449002.1"/>
    </source>
</evidence>
<proteinExistence type="predicted"/>
<accession>A0AAD4C4M2</accession>